<protein>
    <recommendedName>
        <fullName evidence="4">EGF-like domain-containing protein</fullName>
    </recommendedName>
</protein>
<name>A0AAV8V089_9RHOD</name>
<proteinExistence type="predicted"/>
<keyword evidence="3" id="KW-1185">Reference proteome</keyword>
<comment type="caution">
    <text evidence="2">The sequence shown here is derived from an EMBL/GenBank/DDBJ whole genome shotgun (WGS) entry which is preliminary data.</text>
</comment>
<evidence type="ECO:0000313" key="3">
    <source>
        <dbReference type="Proteomes" id="UP001157974"/>
    </source>
</evidence>
<gene>
    <name evidence="2" type="ORF">NDN08_003742</name>
</gene>
<dbReference type="EMBL" id="JAMWBK010000003">
    <property type="protein sequence ID" value="KAJ8907261.1"/>
    <property type="molecule type" value="Genomic_DNA"/>
</dbReference>
<feature type="chain" id="PRO_5043384283" description="EGF-like domain-containing protein" evidence="1">
    <location>
        <begin position="26"/>
        <end position="839"/>
    </location>
</feature>
<organism evidence="2 3">
    <name type="scientific">Rhodosorus marinus</name>
    <dbReference type="NCBI Taxonomy" id="101924"/>
    <lineage>
        <taxon>Eukaryota</taxon>
        <taxon>Rhodophyta</taxon>
        <taxon>Stylonematophyceae</taxon>
        <taxon>Stylonematales</taxon>
        <taxon>Stylonemataceae</taxon>
        <taxon>Rhodosorus</taxon>
    </lineage>
</organism>
<reference evidence="2 3" key="1">
    <citation type="journal article" date="2023" name="Nat. Commun.">
        <title>Origin of minicircular mitochondrial genomes in red algae.</title>
        <authorList>
            <person name="Lee Y."/>
            <person name="Cho C.H."/>
            <person name="Lee Y.M."/>
            <person name="Park S.I."/>
            <person name="Yang J.H."/>
            <person name="West J.A."/>
            <person name="Bhattacharya D."/>
            <person name="Yoon H.S."/>
        </authorList>
    </citation>
    <scope>NUCLEOTIDE SEQUENCE [LARGE SCALE GENOMIC DNA]</scope>
    <source>
        <strain evidence="2 3">CCMP1338</strain>
        <tissue evidence="2">Whole cell</tissue>
    </source>
</reference>
<evidence type="ECO:0000313" key="2">
    <source>
        <dbReference type="EMBL" id="KAJ8907261.1"/>
    </source>
</evidence>
<accession>A0AAV8V089</accession>
<evidence type="ECO:0000256" key="1">
    <source>
        <dbReference type="SAM" id="SignalP"/>
    </source>
</evidence>
<evidence type="ECO:0008006" key="4">
    <source>
        <dbReference type="Google" id="ProtNLM"/>
    </source>
</evidence>
<keyword evidence="1" id="KW-0732">Signal</keyword>
<feature type="signal peptide" evidence="1">
    <location>
        <begin position="1"/>
        <end position="25"/>
    </location>
</feature>
<sequence length="839" mass="88482">MLAFRGRRAALVLLPLLVAASYSSSLKMEVFSRENYKYSCLDSLSSTDIAMLGEDGEVCVDLSTKSGDRRRHPDLPEVLARACASLNEDRDRLQVQFKILDGFAGDFALKRTQGGAYGWLGQIPRAAFQAYRTTTWHTGDTTETTMSLDLTIVHRECCSKGILLTLRAMVYPTSSPGSRLLLYPAEDDSRICRRNYQSRVMTCKVPVSCEEDSCPVRDTGATTCDRTECPDTTSTEGPVDCEIVEEDVGSECSFYGDAGTWQLGTIGNQCVCELNETPVPCNIPTEEDEIFPGDRCFSRSAVNAVAIRTSTNGDCTCSDNPDAVICPGEQVSGTECLGRFGAPGVLVNLGDGPRGRKECVCAVPCEYATNPVSNPSAIAVGHDGQGCIPELAGSDVTPPGVLRQSELELGTCSCQPLRSALFDECDIPNETDSSGEPLGIPAVPYSACILLGNIRGVSIPTDADPDVCDCVPKEACQCVPGETCEYTGMFPGDSCETEFGTGLVAQRSDSIGCNCRINCTLSPCDGDPEDCEDYTFGTCDLEDGERGIVVPTSVPGTCTCERCDPGKCAHPDAGCIVEGKSCSNLNGLMDVFFTDDTTKCNCGCDLSIPDQAGRSASLGGVCLQGLARGVVVTGNEEGECGCQVQNCTSSSCEGPDCETFDGVLGESCDSDTGIVEILQDGSCKCQPICQTVNCGDGPEICTDPDGTPKVGDVCVLEFGSLGVLEASSDVAGECDCVAPTCVYTYQIRIGRNSIGTGFGNPGDACTTSEAPGVVSDECECEPLCDVECIPVGCQTNTGRCTEEIPPVIVNGQCLTSSEVAGTYQLVSGSGQFCECVASR</sequence>
<dbReference type="AlphaFoldDB" id="A0AAV8V089"/>
<dbReference type="Proteomes" id="UP001157974">
    <property type="component" value="Unassembled WGS sequence"/>
</dbReference>